<dbReference type="PANTHER" id="PTHR24024:SF18">
    <property type="entry name" value="SHORT-CHAIN COLLAGEN C4-LIKE"/>
    <property type="match status" value="1"/>
</dbReference>
<reference evidence="3" key="1">
    <citation type="journal article" date="2019" name="bioRxiv">
        <title>The Genome of the Zebra Mussel, Dreissena polymorpha: A Resource for Invasive Species Research.</title>
        <authorList>
            <person name="McCartney M.A."/>
            <person name="Auch B."/>
            <person name="Kono T."/>
            <person name="Mallez S."/>
            <person name="Zhang Y."/>
            <person name="Obille A."/>
            <person name="Becker A."/>
            <person name="Abrahante J.E."/>
            <person name="Garbe J."/>
            <person name="Badalamenti J.P."/>
            <person name="Herman A."/>
            <person name="Mangelson H."/>
            <person name="Liachko I."/>
            <person name="Sullivan S."/>
            <person name="Sone E.D."/>
            <person name="Koren S."/>
            <person name="Silverstein K.A.T."/>
            <person name="Beckman K.B."/>
            <person name="Gohl D.M."/>
        </authorList>
    </citation>
    <scope>NUCLEOTIDE SEQUENCE</scope>
    <source>
        <strain evidence="3">Duluth1</strain>
        <tissue evidence="3">Whole animal</tissue>
    </source>
</reference>
<dbReference type="EMBL" id="JAIWYP010000046">
    <property type="protein sequence ID" value="KAH3691034.1"/>
    <property type="molecule type" value="Genomic_DNA"/>
</dbReference>
<dbReference type="GO" id="GO:0005615">
    <property type="term" value="C:extracellular space"/>
    <property type="evidence" value="ECO:0007669"/>
    <property type="project" value="TreeGrafter"/>
</dbReference>
<evidence type="ECO:0000256" key="2">
    <source>
        <dbReference type="SAM" id="SignalP"/>
    </source>
</evidence>
<dbReference type="PANTHER" id="PTHR24024">
    <property type="entry name" value="PULMONARY SURFACTANT-ASSOCIATED PROTEIN A"/>
    <property type="match status" value="1"/>
</dbReference>
<dbReference type="AlphaFoldDB" id="A0A9D3XZW0"/>
<keyword evidence="1" id="KW-0175">Coiled coil</keyword>
<reference evidence="3" key="2">
    <citation type="submission" date="2020-11" db="EMBL/GenBank/DDBJ databases">
        <authorList>
            <person name="McCartney M.A."/>
            <person name="Auch B."/>
            <person name="Kono T."/>
            <person name="Mallez S."/>
            <person name="Becker A."/>
            <person name="Gohl D.M."/>
            <person name="Silverstein K.A.T."/>
            <person name="Koren S."/>
            <person name="Bechman K.B."/>
            <person name="Herman A."/>
            <person name="Abrahante J.E."/>
            <person name="Garbe J."/>
        </authorList>
    </citation>
    <scope>NUCLEOTIDE SEQUENCE</scope>
    <source>
        <strain evidence="3">Duluth1</strain>
        <tissue evidence="3">Whole animal</tissue>
    </source>
</reference>
<dbReference type="OrthoDB" id="6126936at2759"/>
<dbReference type="InterPro" id="IPR051077">
    <property type="entry name" value="Ca-dependent_lectin"/>
</dbReference>
<comment type="caution">
    <text evidence="3">The sequence shown here is derived from an EMBL/GenBank/DDBJ whole genome shotgun (WGS) entry which is preliminary data.</text>
</comment>
<feature type="signal peptide" evidence="2">
    <location>
        <begin position="1"/>
        <end position="17"/>
    </location>
</feature>
<feature type="coiled-coil region" evidence="1">
    <location>
        <begin position="41"/>
        <end position="68"/>
    </location>
</feature>
<proteinExistence type="predicted"/>
<keyword evidence="2" id="KW-0732">Signal</keyword>
<sequence length="252" mass="28052">MLRSLLTCVCLLLGAYALDPTNTFEYEYHVVAKMVEFDLFKAETAMKVAALENQLQMTQKTLRSVSREQSGSTYIRWGKKTCPNITTTSQVYSGQAAGGHYQHTGSAEYICLPIDPEYDTPAVEDKEQQGRSLICGAEYETNSGTLFGHLHDRDVPCSLCYTRGKTTVMLPARTSCYSGWTLEYRGFLMSSEANQPGKNYVCVDNDPEEMNESHANKNGALLYLVEAREGSFGKNPYKPGWELSCAVCSTTF</sequence>
<evidence type="ECO:0000313" key="4">
    <source>
        <dbReference type="Proteomes" id="UP000828390"/>
    </source>
</evidence>
<feature type="chain" id="PRO_5038758868" description="Short-chain collagen C4-like" evidence="2">
    <location>
        <begin position="18"/>
        <end position="252"/>
    </location>
</feature>
<protein>
    <recommendedName>
        <fullName evidence="5">Short-chain collagen C4-like</fullName>
    </recommendedName>
</protein>
<keyword evidence="4" id="KW-1185">Reference proteome</keyword>
<organism evidence="3 4">
    <name type="scientific">Dreissena polymorpha</name>
    <name type="common">Zebra mussel</name>
    <name type="synonym">Mytilus polymorpha</name>
    <dbReference type="NCBI Taxonomy" id="45954"/>
    <lineage>
        <taxon>Eukaryota</taxon>
        <taxon>Metazoa</taxon>
        <taxon>Spiralia</taxon>
        <taxon>Lophotrochozoa</taxon>
        <taxon>Mollusca</taxon>
        <taxon>Bivalvia</taxon>
        <taxon>Autobranchia</taxon>
        <taxon>Heteroconchia</taxon>
        <taxon>Euheterodonta</taxon>
        <taxon>Imparidentia</taxon>
        <taxon>Neoheterodontei</taxon>
        <taxon>Myida</taxon>
        <taxon>Dreissenoidea</taxon>
        <taxon>Dreissenidae</taxon>
        <taxon>Dreissena</taxon>
    </lineage>
</organism>
<accession>A0A9D3XZW0</accession>
<evidence type="ECO:0008006" key="5">
    <source>
        <dbReference type="Google" id="ProtNLM"/>
    </source>
</evidence>
<evidence type="ECO:0000256" key="1">
    <source>
        <dbReference type="SAM" id="Coils"/>
    </source>
</evidence>
<evidence type="ECO:0000313" key="3">
    <source>
        <dbReference type="EMBL" id="KAH3691034.1"/>
    </source>
</evidence>
<name>A0A9D3XZW0_DREPO</name>
<gene>
    <name evidence="3" type="ORF">DPMN_193634</name>
</gene>
<dbReference type="Proteomes" id="UP000828390">
    <property type="component" value="Unassembled WGS sequence"/>
</dbReference>